<proteinExistence type="predicted"/>
<gene>
    <name evidence="1" type="ORF">Tci_349846</name>
</gene>
<protein>
    <submittedName>
        <fullName evidence="1">Uncharacterized protein</fullName>
    </submittedName>
</protein>
<evidence type="ECO:0000313" key="1">
    <source>
        <dbReference type="EMBL" id="GEX77871.1"/>
    </source>
</evidence>
<sequence length="92" mass="10098">MLWVSIPSSTVYRGADVRWRLLAAGVTLLELGSAADFGFFGLVGFASDAGFVFDEGLLPACITQGANEDGSLQKYNMRKLSPEHGQRPLYWR</sequence>
<reference evidence="1" key="1">
    <citation type="journal article" date="2019" name="Sci. Rep.">
        <title>Draft genome of Tanacetum cinerariifolium, the natural source of mosquito coil.</title>
        <authorList>
            <person name="Yamashiro T."/>
            <person name="Shiraishi A."/>
            <person name="Satake H."/>
            <person name="Nakayama K."/>
        </authorList>
    </citation>
    <scope>NUCLEOTIDE SEQUENCE</scope>
</reference>
<name>A0A699H9J2_TANCI</name>
<organism evidence="1">
    <name type="scientific">Tanacetum cinerariifolium</name>
    <name type="common">Dalmatian daisy</name>
    <name type="synonym">Chrysanthemum cinerariifolium</name>
    <dbReference type="NCBI Taxonomy" id="118510"/>
    <lineage>
        <taxon>Eukaryota</taxon>
        <taxon>Viridiplantae</taxon>
        <taxon>Streptophyta</taxon>
        <taxon>Embryophyta</taxon>
        <taxon>Tracheophyta</taxon>
        <taxon>Spermatophyta</taxon>
        <taxon>Magnoliopsida</taxon>
        <taxon>eudicotyledons</taxon>
        <taxon>Gunneridae</taxon>
        <taxon>Pentapetalae</taxon>
        <taxon>asterids</taxon>
        <taxon>campanulids</taxon>
        <taxon>Asterales</taxon>
        <taxon>Asteraceae</taxon>
        <taxon>Asteroideae</taxon>
        <taxon>Anthemideae</taxon>
        <taxon>Anthemidinae</taxon>
        <taxon>Tanacetum</taxon>
    </lineage>
</organism>
<comment type="caution">
    <text evidence="1">The sequence shown here is derived from an EMBL/GenBank/DDBJ whole genome shotgun (WGS) entry which is preliminary data.</text>
</comment>
<accession>A0A699H9J2</accession>
<dbReference type="AlphaFoldDB" id="A0A699H9J2"/>
<dbReference type="EMBL" id="BKCJ010129466">
    <property type="protein sequence ID" value="GEX77871.1"/>
    <property type="molecule type" value="Genomic_DNA"/>
</dbReference>